<keyword evidence="2" id="KW-0732">Signal</keyword>
<dbReference type="PANTHER" id="PTHR46825">
    <property type="entry name" value="D-ALANYL-D-ALANINE-CARBOXYPEPTIDASE/ENDOPEPTIDASE AMPH"/>
    <property type="match status" value="1"/>
</dbReference>
<reference evidence="4 5" key="1">
    <citation type="submission" date="2016-10" db="EMBL/GenBank/DDBJ databases">
        <authorList>
            <person name="de Groot N.N."/>
        </authorList>
    </citation>
    <scope>NUCLEOTIDE SEQUENCE [LARGE SCALE GENOMIC DNA]</scope>
    <source>
        <strain evidence="4 5">DSM 21019</strain>
    </source>
</reference>
<proteinExistence type="predicted"/>
<dbReference type="OrthoDB" id="9793489at2"/>
<feature type="compositionally biased region" description="Pro residues" evidence="1">
    <location>
        <begin position="30"/>
        <end position="51"/>
    </location>
</feature>
<evidence type="ECO:0000259" key="3">
    <source>
        <dbReference type="Pfam" id="PF00144"/>
    </source>
</evidence>
<keyword evidence="5" id="KW-1185">Reference proteome</keyword>
<evidence type="ECO:0000313" key="5">
    <source>
        <dbReference type="Proteomes" id="UP000199534"/>
    </source>
</evidence>
<dbReference type="Pfam" id="PF00144">
    <property type="entry name" value="Beta-lactamase"/>
    <property type="match status" value="1"/>
</dbReference>
<feature type="domain" description="Beta-lactamase-related" evidence="3">
    <location>
        <begin position="68"/>
        <end position="372"/>
    </location>
</feature>
<accession>A0A1I6FVY5</accession>
<dbReference type="PANTHER" id="PTHR46825:SF9">
    <property type="entry name" value="BETA-LACTAMASE-RELATED DOMAIN-CONTAINING PROTEIN"/>
    <property type="match status" value="1"/>
</dbReference>
<feature type="region of interest" description="Disordered" evidence="1">
    <location>
        <begin position="26"/>
        <end position="62"/>
    </location>
</feature>
<dbReference type="InterPro" id="IPR001466">
    <property type="entry name" value="Beta-lactam-related"/>
</dbReference>
<dbReference type="STRING" id="400055.SAMN04490243_0776"/>
<dbReference type="EMBL" id="FOYQ01000001">
    <property type="protein sequence ID" value="SFR34084.1"/>
    <property type="molecule type" value="Genomic_DNA"/>
</dbReference>
<organism evidence="4 5">
    <name type="scientific">Robiginitalea myxolifaciens</name>
    <dbReference type="NCBI Taxonomy" id="400055"/>
    <lineage>
        <taxon>Bacteria</taxon>
        <taxon>Pseudomonadati</taxon>
        <taxon>Bacteroidota</taxon>
        <taxon>Flavobacteriia</taxon>
        <taxon>Flavobacteriales</taxon>
        <taxon>Flavobacteriaceae</taxon>
        <taxon>Robiginitalea</taxon>
    </lineage>
</organism>
<dbReference type="Proteomes" id="UP000199534">
    <property type="component" value="Unassembled WGS sequence"/>
</dbReference>
<evidence type="ECO:0000256" key="2">
    <source>
        <dbReference type="SAM" id="SignalP"/>
    </source>
</evidence>
<evidence type="ECO:0000313" key="4">
    <source>
        <dbReference type="EMBL" id="SFR34084.1"/>
    </source>
</evidence>
<dbReference type="InterPro" id="IPR050491">
    <property type="entry name" value="AmpC-like"/>
</dbReference>
<dbReference type="AlphaFoldDB" id="A0A1I6FVY5"/>
<feature type="signal peptide" evidence="2">
    <location>
        <begin position="1"/>
        <end position="27"/>
    </location>
</feature>
<sequence>MRHVSRTVQLTLLLLSVTLFSCSSEGADPYSPPTNQNPPQSNNPPNNPSPGTPSGGETPESEDLFSEFDEEITNFMRQHGIRGAQVAIVRFEKLVYYRSFGLADEDAAEPVGPNSRFRIASVSKPVTVLAISKLVADGKLSMNDKVFGDGGILGTQYGTPPYGAAIERISVNHLVEHTSGFTNDPYDIMFDAIELSHEDLINRVLDERDYSGSPGSTYYYSNFGYSLLGRIIEEVSGMTYEDYVQEKVLEPMGITQMVIGGDTEAERLPNEVKYYSTWFDPYALPVNRMDSHGGWIASAKDLARFAAGTDTRSFVPDLLEFGDGQSYLLNGSYGHFGALAGTQSIISVNTTNSFAVVFNSGNANFDAVLRAMNQLVHDEINARTTWPQEDLF</sequence>
<feature type="chain" id="PRO_5011642182" evidence="2">
    <location>
        <begin position="28"/>
        <end position="392"/>
    </location>
</feature>
<dbReference type="InterPro" id="IPR012338">
    <property type="entry name" value="Beta-lactam/transpept-like"/>
</dbReference>
<dbReference type="Gene3D" id="3.40.710.10">
    <property type="entry name" value="DD-peptidase/beta-lactamase superfamily"/>
    <property type="match status" value="1"/>
</dbReference>
<gene>
    <name evidence="4" type="ORF">SAMN04490243_0776</name>
</gene>
<protein>
    <submittedName>
        <fullName evidence="4">CubicO group peptidase, beta-lactamase class C family</fullName>
    </submittedName>
</protein>
<name>A0A1I6FVY5_9FLAO</name>
<dbReference type="SUPFAM" id="SSF56601">
    <property type="entry name" value="beta-lactamase/transpeptidase-like"/>
    <property type="match status" value="1"/>
</dbReference>
<evidence type="ECO:0000256" key="1">
    <source>
        <dbReference type="SAM" id="MobiDB-lite"/>
    </source>
</evidence>
<dbReference type="PROSITE" id="PS51257">
    <property type="entry name" value="PROKAR_LIPOPROTEIN"/>
    <property type="match status" value="1"/>
</dbReference>
<dbReference type="RefSeq" id="WP_143099917.1">
    <property type="nucleotide sequence ID" value="NZ_FOYQ01000001.1"/>
</dbReference>